<protein>
    <recommendedName>
        <fullName evidence="1">Cytosolic endo-beta-N-acetylglucosaminidase TIM barrel domain-containing protein</fullName>
    </recommendedName>
</protein>
<evidence type="ECO:0000313" key="3">
    <source>
        <dbReference type="Proteomes" id="UP001049176"/>
    </source>
</evidence>
<dbReference type="Proteomes" id="UP001049176">
    <property type="component" value="Chromosome 7"/>
</dbReference>
<dbReference type="Gene3D" id="2.60.120.260">
    <property type="entry name" value="Galactose-binding domain-like"/>
    <property type="match status" value="1"/>
</dbReference>
<dbReference type="OrthoDB" id="284473at2759"/>
<evidence type="ECO:0000313" key="2">
    <source>
        <dbReference type="EMBL" id="KAG7089814.1"/>
    </source>
</evidence>
<dbReference type="GeneID" id="66080538"/>
<organism evidence="2 3">
    <name type="scientific">Marasmius oreades</name>
    <name type="common">fairy-ring Marasmius</name>
    <dbReference type="NCBI Taxonomy" id="181124"/>
    <lineage>
        <taxon>Eukaryota</taxon>
        <taxon>Fungi</taxon>
        <taxon>Dikarya</taxon>
        <taxon>Basidiomycota</taxon>
        <taxon>Agaricomycotina</taxon>
        <taxon>Agaricomycetes</taxon>
        <taxon>Agaricomycetidae</taxon>
        <taxon>Agaricales</taxon>
        <taxon>Marasmiineae</taxon>
        <taxon>Marasmiaceae</taxon>
        <taxon>Marasmius</taxon>
    </lineage>
</organism>
<reference evidence="2" key="1">
    <citation type="journal article" date="2021" name="Genome Biol. Evol.">
        <title>The assembled and annotated genome of the fairy-ring fungus Marasmius oreades.</title>
        <authorList>
            <person name="Hiltunen M."/>
            <person name="Ament-Velasquez S.L."/>
            <person name="Johannesson H."/>
        </authorList>
    </citation>
    <scope>NUCLEOTIDE SEQUENCE</scope>
    <source>
        <strain evidence="2">03SP1</strain>
    </source>
</reference>
<name>A0A9P7RU48_9AGAR</name>
<gene>
    <name evidence="2" type="ORF">E1B28_011463</name>
</gene>
<keyword evidence="3" id="KW-1185">Reference proteome</keyword>
<dbReference type="EMBL" id="CM032187">
    <property type="protein sequence ID" value="KAG7089814.1"/>
    <property type="molecule type" value="Genomic_DNA"/>
</dbReference>
<accession>A0A9P7RU48</accession>
<dbReference type="AlphaFoldDB" id="A0A9P7RU48"/>
<dbReference type="KEGG" id="more:E1B28_011463"/>
<evidence type="ECO:0000259" key="1">
    <source>
        <dbReference type="Pfam" id="PF03644"/>
    </source>
</evidence>
<dbReference type="InterPro" id="IPR005201">
    <property type="entry name" value="TIM_ENGase"/>
</dbReference>
<sequence length="767" mass="85384">MPLLGTVLPEQLEPAYFKSLEELDEWSSSPHSTYDTVLPYKPRSLTVSSQTSELHGKLLVCHDYKGGYTESPHSFAYTFNFWSLCDTFVYFSHYRVTIPPPGWISAAHRQGVKMLGTLIFEGDGEQDCLRLLVGRLPKSKTGPAARTSTSTSLPLSPHYARLLADLAKKRGFDGYLLNFECPLRGGIEQTRALAAWITILRRELVEGVGKYAEVVWYDSVVITGQLAWQDRLNNYNLPFFLSSSSIFTNYTWRNNYPSLTAQYFLTLDPSLVSNESNVQVSTKSLQDIYVGIDIWGRGSHGNGGFGAYKALSHIEPSSLGLSVAIFGQAWSWESEQDKPSFTWESWWDYDRKLWAGVIDDNETVQIPDCPMKKGEEACTHGAFVPFKEFFKAQPPPNVDHIPFHTTFCPGAGRKWFVNGKEVFVQAGGGGWTDVDKQTSLGDLVWPKPEITWDAQADPPEGVSLPSVLAKVDMRDAWNGGSSLRMVMSDPGSQSENAVFRCVRVPIQSLTVTANMEYEATAIYKVDKELSFDVDASLSVKALSSKSTFQITPTSENDSHVGNGWMKLAIQFTLLDADAPSEGMLISLGFTLAIVTEDPSQPFELPILLGQLNVHPSYPINIPKHTPMILWVDFSRSTSELSGIISYETATSLPLPVQPSIASSEDPVPAWVTQPTSMQWFTRLMYANIYAQWFDPLVSTPLPSDAVWIGTTKYGLGGRKNVFDVQRENLPPSVQGHGRKGRVRVYVQGVSETGEVMKWEQCAYVDIE</sequence>
<feature type="domain" description="Cytosolic endo-beta-N-acetylglucosaminidase TIM barrel" evidence="1">
    <location>
        <begin position="70"/>
        <end position="415"/>
    </location>
</feature>
<dbReference type="PANTHER" id="PTHR13246:SF1">
    <property type="entry name" value="CYTOSOLIC ENDO-BETA-N-ACETYLGLUCOSAMINIDASE"/>
    <property type="match status" value="1"/>
</dbReference>
<dbReference type="Pfam" id="PF03644">
    <property type="entry name" value="Glyco_hydro_85"/>
    <property type="match status" value="1"/>
</dbReference>
<dbReference type="GO" id="GO:0005829">
    <property type="term" value="C:cytosol"/>
    <property type="evidence" value="ECO:0007669"/>
    <property type="project" value="UniProtKB-SubCell"/>
</dbReference>
<dbReference type="InterPro" id="IPR032979">
    <property type="entry name" value="ENGase"/>
</dbReference>
<dbReference type="Gene3D" id="3.20.20.80">
    <property type="entry name" value="Glycosidases"/>
    <property type="match status" value="1"/>
</dbReference>
<dbReference type="RefSeq" id="XP_043006284.1">
    <property type="nucleotide sequence ID" value="XM_043156497.1"/>
</dbReference>
<dbReference type="GO" id="GO:0033925">
    <property type="term" value="F:mannosyl-glycoprotein endo-beta-N-acetylglucosaminidase activity"/>
    <property type="evidence" value="ECO:0007669"/>
    <property type="project" value="UniProtKB-EC"/>
</dbReference>
<dbReference type="PANTHER" id="PTHR13246">
    <property type="entry name" value="ENDO BETA N-ACETYLGLUCOSAMINIDASE"/>
    <property type="match status" value="1"/>
</dbReference>
<comment type="caution">
    <text evidence="2">The sequence shown here is derived from an EMBL/GenBank/DDBJ whole genome shotgun (WGS) entry which is preliminary data.</text>
</comment>
<proteinExistence type="predicted"/>